<dbReference type="GO" id="GO:0006508">
    <property type="term" value="P:proteolysis"/>
    <property type="evidence" value="ECO:0007669"/>
    <property type="project" value="UniProtKB-KW"/>
</dbReference>
<dbReference type="Pfam" id="PF00450">
    <property type="entry name" value="Peptidase_S10"/>
    <property type="match status" value="1"/>
</dbReference>
<dbReference type="EMBL" id="MCFK01007799">
    <property type="protein sequence ID" value="RKF56908.1"/>
    <property type="molecule type" value="Genomic_DNA"/>
</dbReference>
<feature type="chain" id="PRO_5018808906" description="Carboxypeptidase" evidence="6">
    <location>
        <begin position="19"/>
        <end position="475"/>
    </location>
</feature>
<dbReference type="GO" id="GO:0004185">
    <property type="term" value="F:serine-type carboxypeptidase activity"/>
    <property type="evidence" value="ECO:0007669"/>
    <property type="project" value="UniProtKB-UniRule"/>
</dbReference>
<dbReference type="AlphaFoldDB" id="A0A420HHP8"/>
<dbReference type="OrthoDB" id="443318at2759"/>
<sequence length="475" mass="53067">MFILSFFFLIALSLPVSAKTSLAQLKNKQSFYKENGVIRTVFEHEATGAKIDFVTNSGVCETTPGVNQYSGYLSVGTNENMWFWFFEARNSPTTAPLAAWFNGGPGCSSMVGLFQENGPCRFENGSSEPTLNPYSWNEYANMLYIDQPIGVGFSYGDNNVNSTTTSAILVWKLVQAFFAQFPQYENRAFGVFTESYGGHYGPEFVSHFESQNEAIKAGNIVGQKIDVKVLAINNGWYDSIIQQKALIDYSYNNSYKPLISSSQYTEYLDNYNNYCLPALQNCTSKTGQDESCVFASKTCNNYVEEPLIMLNNFGVYDVRAPRDDPNPILTYLTYLNSSKITNAIGAKTTYKECAEDSYIKFSETGDISRSFIPTLSTIVQSGVRTLIWAGDADWICNWYGGLAVAESINYSESYTFKDQMLEEYTVNGQARGEYKTAGNLAWLRAYGAGHEVPYYTPELALQVFKQMFGPGLSKS</sequence>
<dbReference type="PRINTS" id="PR00724">
    <property type="entry name" value="CRBOXYPTASEC"/>
</dbReference>
<evidence type="ECO:0000256" key="5">
    <source>
        <dbReference type="ARBA" id="ARBA00023180"/>
    </source>
</evidence>
<dbReference type="InterPro" id="IPR018202">
    <property type="entry name" value="Ser_caboxypep_ser_AS"/>
</dbReference>
<dbReference type="GO" id="GO:0000324">
    <property type="term" value="C:fungal-type vacuole"/>
    <property type="evidence" value="ECO:0007669"/>
    <property type="project" value="TreeGrafter"/>
</dbReference>
<evidence type="ECO:0000313" key="8">
    <source>
        <dbReference type="Proteomes" id="UP000286134"/>
    </source>
</evidence>
<dbReference type="Gene3D" id="3.40.50.1820">
    <property type="entry name" value="alpha/beta hydrolase"/>
    <property type="match status" value="1"/>
</dbReference>
<accession>A0A420HHP8</accession>
<dbReference type="Gene3D" id="1.10.287.410">
    <property type="match status" value="1"/>
</dbReference>
<feature type="signal peptide" evidence="6">
    <location>
        <begin position="1"/>
        <end position="18"/>
    </location>
</feature>
<keyword evidence="6" id="KW-0732">Signal</keyword>
<dbReference type="EC" id="3.4.16.-" evidence="6"/>
<comment type="caution">
    <text evidence="7">The sequence shown here is derived from an EMBL/GenBank/DDBJ whole genome shotgun (WGS) entry which is preliminary data.</text>
</comment>
<evidence type="ECO:0000313" key="7">
    <source>
        <dbReference type="EMBL" id="RKF56908.1"/>
    </source>
</evidence>
<evidence type="ECO:0000256" key="6">
    <source>
        <dbReference type="RuleBase" id="RU361156"/>
    </source>
</evidence>
<dbReference type="SMR" id="A0A420HHP8"/>
<keyword evidence="5" id="KW-0325">Glycoprotein</keyword>
<keyword evidence="3 6" id="KW-0645">Protease</keyword>
<reference evidence="7 8" key="1">
    <citation type="journal article" date="2018" name="BMC Genomics">
        <title>Comparative genome analyses reveal sequence features reflecting distinct modes of host-adaptation between dicot and monocot powdery mildew.</title>
        <authorList>
            <person name="Wu Y."/>
            <person name="Ma X."/>
            <person name="Pan Z."/>
            <person name="Kale S.D."/>
            <person name="Song Y."/>
            <person name="King H."/>
            <person name="Zhang Q."/>
            <person name="Presley C."/>
            <person name="Deng X."/>
            <person name="Wei C.I."/>
            <person name="Xiao S."/>
        </authorList>
    </citation>
    <scope>NUCLEOTIDE SEQUENCE [LARGE SCALE GENOMIC DNA]</scope>
    <source>
        <strain evidence="7">UMSG2</strain>
    </source>
</reference>
<dbReference type="Proteomes" id="UP000286134">
    <property type="component" value="Unassembled WGS sequence"/>
</dbReference>
<evidence type="ECO:0000256" key="1">
    <source>
        <dbReference type="ARBA" id="ARBA00009431"/>
    </source>
</evidence>
<dbReference type="PANTHER" id="PTHR11802:SF453">
    <property type="entry name" value="S1, PUTATIVE-RELATED"/>
    <property type="match status" value="1"/>
</dbReference>
<dbReference type="STRING" id="212602.A0A420HHP8"/>
<evidence type="ECO:0000256" key="3">
    <source>
        <dbReference type="ARBA" id="ARBA00022670"/>
    </source>
</evidence>
<dbReference type="SUPFAM" id="SSF53474">
    <property type="entry name" value="alpha/beta-Hydrolases"/>
    <property type="match status" value="1"/>
</dbReference>
<keyword evidence="4 6" id="KW-0378">Hydrolase</keyword>
<organism evidence="7 8">
    <name type="scientific">Erysiphe neolycopersici</name>
    <dbReference type="NCBI Taxonomy" id="212602"/>
    <lineage>
        <taxon>Eukaryota</taxon>
        <taxon>Fungi</taxon>
        <taxon>Dikarya</taxon>
        <taxon>Ascomycota</taxon>
        <taxon>Pezizomycotina</taxon>
        <taxon>Leotiomycetes</taxon>
        <taxon>Erysiphales</taxon>
        <taxon>Erysiphaceae</taxon>
        <taxon>Erysiphe</taxon>
    </lineage>
</organism>
<name>A0A420HHP8_9PEZI</name>
<dbReference type="PANTHER" id="PTHR11802">
    <property type="entry name" value="SERINE PROTEASE FAMILY S10 SERINE CARBOXYPEPTIDASE"/>
    <property type="match status" value="1"/>
</dbReference>
<dbReference type="InterPro" id="IPR001563">
    <property type="entry name" value="Peptidase_S10"/>
</dbReference>
<evidence type="ECO:0000256" key="4">
    <source>
        <dbReference type="ARBA" id="ARBA00022801"/>
    </source>
</evidence>
<proteinExistence type="inferred from homology"/>
<dbReference type="PROSITE" id="PS00131">
    <property type="entry name" value="CARBOXYPEPT_SER_SER"/>
    <property type="match status" value="1"/>
</dbReference>
<dbReference type="InterPro" id="IPR029058">
    <property type="entry name" value="AB_hydrolase_fold"/>
</dbReference>
<comment type="similarity">
    <text evidence="1 6">Belongs to the peptidase S10 family.</text>
</comment>
<evidence type="ECO:0000256" key="2">
    <source>
        <dbReference type="ARBA" id="ARBA00022645"/>
    </source>
</evidence>
<keyword evidence="8" id="KW-1185">Reference proteome</keyword>
<gene>
    <name evidence="7" type="ORF">OnM2_077077</name>
</gene>
<keyword evidence="2 6" id="KW-0121">Carboxypeptidase</keyword>
<protein>
    <recommendedName>
        <fullName evidence="6">Carboxypeptidase</fullName>
        <ecNumber evidence="6">3.4.16.-</ecNumber>
    </recommendedName>
</protein>